<feature type="domain" description="Histidine kinase" evidence="7">
    <location>
        <begin position="147"/>
        <end position="360"/>
    </location>
</feature>
<organism evidence="9 10">
    <name type="scientific">Posidoniimonas corsicana</name>
    <dbReference type="NCBI Taxonomy" id="1938618"/>
    <lineage>
        <taxon>Bacteria</taxon>
        <taxon>Pseudomonadati</taxon>
        <taxon>Planctomycetota</taxon>
        <taxon>Planctomycetia</taxon>
        <taxon>Pirellulales</taxon>
        <taxon>Lacipirellulaceae</taxon>
        <taxon>Posidoniimonas</taxon>
    </lineage>
</organism>
<dbReference type="GO" id="GO:0000155">
    <property type="term" value="F:phosphorelay sensor kinase activity"/>
    <property type="evidence" value="ECO:0007669"/>
    <property type="project" value="InterPro"/>
</dbReference>
<comment type="catalytic activity">
    <reaction evidence="1">
        <text>ATP + protein L-histidine = ADP + protein N-phospho-L-histidine.</text>
        <dbReference type="EC" id="2.7.13.3"/>
    </reaction>
</comment>
<keyword evidence="3 6" id="KW-0597">Phosphoprotein</keyword>
<proteinExistence type="predicted"/>
<dbReference type="PANTHER" id="PTHR43304">
    <property type="entry name" value="PHYTOCHROME-LIKE PROTEIN CPH1"/>
    <property type="match status" value="1"/>
</dbReference>
<dbReference type="PRINTS" id="PR00344">
    <property type="entry name" value="BCTRLSENSOR"/>
</dbReference>
<dbReference type="CDD" id="cd00082">
    <property type="entry name" value="HisKA"/>
    <property type="match status" value="1"/>
</dbReference>
<evidence type="ECO:0000259" key="8">
    <source>
        <dbReference type="PROSITE" id="PS50110"/>
    </source>
</evidence>
<evidence type="ECO:0000256" key="5">
    <source>
        <dbReference type="ARBA" id="ARBA00022777"/>
    </source>
</evidence>
<feature type="modified residue" description="4-aspartylphosphate" evidence="6">
    <location>
        <position position="59"/>
    </location>
</feature>
<dbReference type="PANTHER" id="PTHR43304:SF1">
    <property type="entry name" value="PAC DOMAIN-CONTAINING PROTEIN"/>
    <property type="match status" value="1"/>
</dbReference>
<evidence type="ECO:0000313" key="10">
    <source>
        <dbReference type="Proteomes" id="UP000316714"/>
    </source>
</evidence>
<name>A0A5C5VGH2_9BACT</name>
<dbReference type="SMART" id="SM00388">
    <property type="entry name" value="HisKA"/>
    <property type="match status" value="1"/>
</dbReference>
<dbReference type="Gene3D" id="3.30.565.10">
    <property type="entry name" value="Histidine kinase-like ATPase, C-terminal domain"/>
    <property type="match status" value="1"/>
</dbReference>
<dbReference type="CDD" id="cd00156">
    <property type="entry name" value="REC"/>
    <property type="match status" value="1"/>
</dbReference>
<evidence type="ECO:0000256" key="4">
    <source>
        <dbReference type="ARBA" id="ARBA00022679"/>
    </source>
</evidence>
<evidence type="ECO:0000256" key="1">
    <source>
        <dbReference type="ARBA" id="ARBA00000085"/>
    </source>
</evidence>
<protein>
    <recommendedName>
        <fullName evidence="2">histidine kinase</fullName>
        <ecNumber evidence="2">2.7.13.3</ecNumber>
    </recommendedName>
</protein>
<feature type="domain" description="Response regulatory" evidence="8">
    <location>
        <begin position="7"/>
        <end position="124"/>
    </location>
</feature>
<dbReference type="AlphaFoldDB" id="A0A5C5VGH2"/>
<dbReference type="InterPro" id="IPR052162">
    <property type="entry name" value="Sensor_kinase/Photoreceptor"/>
</dbReference>
<evidence type="ECO:0000256" key="2">
    <source>
        <dbReference type="ARBA" id="ARBA00012438"/>
    </source>
</evidence>
<gene>
    <name evidence="9" type="primary">cph1_1</name>
    <name evidence="9" type="ORF">KOR34_19450</name>
</gene>
<dbReference type="InterPro" id="IPR005467">
    <property type="entry name" value="His_kinase_dom"/>
</dbReference>
<dbReference type="InterPro" id="IPR036097">
    <property type="entry name" value="HisK_dim/P_sf"/>
</dbReference>
<comment type="caution">
    <text evidence="9">The sequence shown here is derived from an EMBL/GenBank/DDBJ whole genome shotgun (WGS) entry which is preliminary data.</text>
</comment>
<accession>A0A5C5VGH2</accession>
<dbReference type="SMART" id="SM00448">
    <property type="entry name" value="REC"/>
    <property type="match status" value="1"/>
</dbReference>
<evidence type="ECO:0000259" key="7">
    <source>
        <dbReference type="PROSITE" id="PS50109"/>
    </source>
</evidence>
<dbReference type="InterPro" id="IPR036890">
    <property type="entry name" value="HATPase_C_sf"/>
</dbReference>
<evidence type="ECO:0000256" key="6">
    <source>
        <dbReference type="PROSITE-ProRule" id="PRU00169"/>
    </source>
</evidence>
<reference evidence="9 10" key="1">
    <citation type="submission" date="2019-02" db="EMBL/GenBank/DDBJ databases">
        <title>Deep-cultivation of Planctomycetes and their phenomic and genomic characterization uncovers novel biology.</title>
        <authorList>
            <person name="Wiegand S."/>
            <person name="Jogler M."/>
            <person name="Boedeker C."/>
            <person name="Pinto D."/>
            <person name="Vollmers J."/>
            <person name="Rivas-Marin E."/>
            <person name="Kohn T."/>
            <person name="Peeters S.H."/>
            <person name="Heuer A."/>
            <person name="Rast P."/>
            <person name="Oberbeckmann S."/>
            <person name="Bunk B."/>
            <person name="Jeske O."/>
            <person name="Meyerdierks A."/>
            <person name="Storesund J.E."/>
            <person name="Kallscheuer N."/>
            <person name="Luecker S."/>
            <person name="Lage O.M."/>
            <person name="Pohl T."/>
            <person name="Merkel B.J."/>
            <person name="Hornburger P."/>
            <person name="Mueller R.-W."/>
            <person name="Bruemmer F."/>
            <person name="Labrenz M."/>
            <person name="Spormann A.M."/>
            <person name="Op Den Camp H."/>
            <person name="Overmann J."/>
            <person name="Amann R."/>
            <person name="Jetten M.S.M."/>
            <person name="Mascher T."/>
            <person name="Medema M.H."/>
            <person name="Devos D.P."/>
            <person name="Kaster A.-K."/>
            <person name="Ovreas L."/>
            <person name="Rohde M."/>
            <person name="Galperin M.Y."/>
            <person name="Jogler C."/>
        </authorList>
    </citation>
    <scope>NUCLEOTIDE SEQUENCE [LARGE SCALE GENOMIC DNA]</scope>
    <source>
        <strain evidence="9 10">KOR34</strain>
    </source>
</reference>
<dbReference type="InterPro" id="IPR001789">
    <property type="entry name" value="Sig_transdc_resp-reg_receiver"/>
</dbReference>
<dbReference type="SUPFAM" id="SSF52172">
    <property type="entry name" value="CheY-like"/>
    <property type="match status" value="1"/>
</dbReference>
<keyword evidence="5" id="KW-0418">Kinase</keyword>
<dbReference type="Pfam" id="PF02518">
    <property type="entry name" value="HATPase_c"/>
    <property type="match status" value="1"/>
</dbReference>
<evidence type="ECO:0000313" key="9">
    <source>
        <dbReference type="EMBL" id="TWT36999.1"/>
    </source>
</evidence>
<dbReference type="InterPro" id="IPR011006">
    <property type="entry name" value="CheY-like_superfamily"/>
</dbReference>
<dbReference type="Proteomes" id="UP000316714">
    <property type="component" value="Unassembled WGS sequence"/>
</dbReference>
<dbReference type="InterPro" id="IPR004358">
    <property type="entry name" value="Sig_transdc_His_kin-like_C"/>
</dbReference>
<evidence type="ECO:0000256" key="3">
    <source>
        <dbReference type="ARBA" id="ARBA00022553"/>
    </source>
</evidence>
<dbReference type="RefSeq" id="WP_146564360.1">
    <property type="nucleotide sequence ID" value="NZ_SIHJ01000001.1"/>
</dbReference>
<dbReference type="InterPro" id="IPR003594">
    <property type="entry name" value="HATPase_dom"/>
</dbReference>
<dbReference type="Pfam" id="PF00512">
    <property type="entry name" value="HisKA"/>
    <property type="match status" value="1"/>
</dbReference>
<dbReference type="Gene3D" id="1.10.287.130">
    <property type="match status" value="1"/>
</dbReference>
<sequence length="379" mass="41151" precursor="true">MDQKRLILLIIDDSLGDARFLLSLLTQALGDSFDALHVESAADARHEMTQGRFDCVFLDYLLEGDSGLEVIRAIRAAGDDTPIIAVSGNGSEEVAVEALSLGAQDYMVKAGLTPAGVKRSLTNAIEKVRFKRLLAEQRRDLEDFAHVAAHDLREPLAGVILFVEWLQDRFADQADDQARGVFTRVLDGADNMSRLLDALLEYAEVGRSQQPLEAVGLAEVVDAATANLQRRIQQTGAVIDADGLPTVLGDRFGLVQLLQNLLANAIKFSGDATPVIRIGARPEQGRWLVSVADNGIGVAPEDHDKIFAPFRRLHQKSEYEGSGIGLATCKRIIAQHEGEIWVESELGVGTTFWFTLPTVDAAAAASNNEQQAEAHYALS</sequence>
<dbReference type="SUPFAM" id="SSF55874">
    <property type="entry name" value="ATPase domain of HSP90 chaperone/DNA topoisomerase II/histidine kinase"/>
    <property type="match status" value="1"/>
</dbReference>
<dbReference type="InterPro" id="IPR003661">
    <property type="entry name" value="HisK_dim/P_dom"/>
</dbReference>
<dbReference type="EMBL" id="SIHJ01000001">
    <property type="protein sequence ID" value="TWT36999.1"/>
    <property type="molecule type" value="Genomic_DNA"/>
</dbReference>
<keyword evidence="10" id="KW-1185">Reference proteome</keyword>
<dbReference type="FunFam" id="3.30.565.10:FF:000006">
    <property type="entry name" value="Sensor histidine kinase WalK"/>
    <property type="match status" value="1"/>
</dbReference>
<dbReference type="SMART" id="SM00387">
    <property type="entry name" value="HATPase_c"/>
    <property type="match status" value="1"/>
</dbReference>
<dbReference type="Pfam" id="PF00072">
    <property type="entry name" value="Response_reg"/>
    <property type="match status" value="1"/>
</dbReference>
<dbReference type="EC" id="2.7.13.3" evidence="2"/>
<dbReference type="Gene3D" id="3.40.50.2300">
    <property type="match status" value="1"/>
</dbReference>
<dbReference type="SUPFAM" id="SSF47384">
    <property type="entry name" value="Homodimeric domain of signal transducing histidine kinase"/>
    <property type="match status" value="1"/>
</dbReference>
<keyword evidence="4 9" id="KW-0808">Transferase</keyword>
<dbReference type="PROSITE" id="PS50109">
    <property type="entry name" value="HIS_KIN"/>
    <property type="match status" value="1"/>
</dbReference>
<dbReference type="PROSITE" id="PS50110">
    <property type="entry name" value="RESPONSE_REGULATORY"/>
    <property type="match status" value="1"/>
</dbReference>
<dbReference type="OrthoDB" id="9808408at2"/>